<sequence>MPGLVQTQAYALALFKEHDRQATADAISGLWAARRSRQDLLKAPAPPHLSMILDEAVIRRPIGGPMVMREQLALLVGLADTPSTVMQVLPFRHGEHPLLGGSLTIFTFSGGTAAAYEESIGTGTLLESSEAVDKRRRDYDRLRAHALPPRMSRGLIKEAMEALSV</sequence>
<reference evidence="3" key="1">
    <citation type="submission" date="2018-07" db="EMBL/GenBank/DDBJ databases">
        <title>Streptacidiphilus bronchialis DSM 106435 chromosome.</title>
        <authorList>
            <person name="Batra D."/>
            <person name="Gulvik C.A."/>
        </authorList>
    </citation>
    <scope>NUCLEOTIDE SEQUENCE [LARGE SCALE GENOMIC DNA]</scope>
    <source>
        <strain evidence="3">DSM 106435</strain>
    </source>
</reference>
<dbReference type="AlphaFoldDB" id="A0A345T3K1"/>
<protein>
    <submittedName>
        <fullName evidence="2">XRE family transcriptional regulator</fullName>
    </submittedName>
</protein>
<evidence type="ECO:0000313" key="3">
    <source>
        <dbReference type="Proteomes" id="UP000249340"/>
    </source>
</evidence>
<dbReference type="OrthoDB" id="2897536at2"/>
<proteinExistence type="predicted"/>
<dbReference type="KEGG" id="stri:C7M71_027365"/>
<gene>
    <name evidence="2" type="ORF">C7M71_027365</name>
</gene>
<organism evidence="2 3">
    <name type="scientific">Peterkaempfera bronchialis</name>
    <dbReference type="NCBI Taxonomy" id="2126346"/>
    <lineage>
        <taxon>Bacteria</taxon>
        <taxon>Bacillati</taxon>
        <taxon>Actinomycetota</taxon>
        <taxon>Actinomycetes</taxon>
        <taxon>Kitasatosporales</taxon>
        <taxon>Streptomycetaceae</taxon>
        <taxon>Peterkaempfera</taxon>
    </lineage>
</organism>
<evidence type="ECO:0000259" key="1">
    <source>
        <dbReference type="Pfam" id="PF19054"/>
    </source>
</evidence>
<dbReference type="Proteomes" id="UP000249340">
    <property type="component" value="Chromosome"/>
</dbReference>
<feature type="domain" description="DUF5753" evidence="1">
    <location>
        <begin position="2"/>
        <end position="158"/>
    </location>
</feature>
<keyword evidence="3" id="KW-1185">Reference proteome</keyword>
<evidence type="ECO:0000313" key="2">
    <source>
        <dbReference type="EMBL" id="AXI80556.1"/>
    </source>
</evidence>
<dbReference type="EMBL" id="CP031264">
    <property type="protein sequence ID" value="AXI80556.1"/>
    <property type="molecule type" value="Genomic_DNA"/>
</dbReference>
<dbReference type="Pfam" id="PF19054">
    <property type="entry name" value="DUF5753"/>
    <property type="match status" value="1"/>
</dbReference>
<dbReference type="InterPro" id="IPR043917">
    <property type="entry name" value="DUF5753"/>
</dbReference>
<accession>A0A345T3K1</accession>
<name>A0A345T3K1_9ACTN</name>